<evidence type="ECO:0000259" key="7">
    <source>
        <dbReference type="Pfam" id="PF03168"/>
    </source>
</evidence>
<name>A0A9N7R6T3_STRHE</name>
<organism evidence="8 9">
    <name type="scientific">Striga hermonthica</name>
    <name type="common">Purple witchweed</name>
    <name type="synonym">Buchnera hermonthica</name>
    <dbReference type="NCBI Taxonomy" id="68872"/>
    <lineage>
        <taxon>Eukaryota</taxon>
        <taxon>Viridiplantae</taxon>
        <taxon>Streptophyta</taxon>
        <taxon>Embryophyta</taxon>
        <taxon>Tracheophyta</taxon>
        <taxon>Spermatophyta</taxon>
        <taxon>Magnoliopsida</taxon>
        <taxon>eudicotyledons</taxon>
        <taxon>Gunneridae</taxon>
        <taxon>Pentapetalae</taxon>
        <taxon>asterids</taxon>
        <taxon>lamiids</taxon>
        <taxon>Lamiales</taxon>
        <taxon>Orobanchaceae</taxon>
        <taxon>Buchnereae</taxon>
        <taxon>Striga</taxon>
    </lineage>
</organism>
<protein>
    <submittedName>
        <fullName evidence="8">NDR1/HIN1-like 25</fullName>
    </submittedName>
</protein>
<dbReference type="AlphaFoldDB" id="A0A9N7R6T3"/>
<keyword evidence="3 6" id="KW-1133">Transmembrane helix</keyword>
<keyword evidence="9" id="KW-1185">Reference proteome</keyword>
<proteinExistence type="predicted"/>
<dbReference type="EMBL" id="CACSLK010013932">
    <property type="protein sequence ID" value="CAA0816199.1"/>
    <property type="molecule type" value="Genomic_DNA"/>
</dbReference>
<keyword evidence="4 6" id="KW-0472">Membrane</keyword>
<accession>A0A9N7R6T3</accession>
<dbReference type="PANTHER" id="PTHR31234">
    <property type="entry name" value="LATE EMBRYOGENESIS ABUNDANT (LEA) HYDROXYPROLINE-RICH GLYCOPROTEIN FAMILY"/>
    <property type="match status" value="1"/>
</dbReference>
<dbReference type="OrthoDB" id="778052at2759"/>
<sequence length="236" mass="26410">MQAPPPPYVSLNGGQTTGGRPPPPYHRQVPRYNSYYQKPKSGGAKSCFRCICCCYSCLFIIVIVLSFLAFYFYTIEHPKVPSYNVQDFEVKAFDLTPDFSLKTEFLVTVKAENPNNNIGIIYGHSSSVGVYYSNSDLCRGKLPSFHQGQRNTSYIKIDLTGESPFGSGLQEALSESQKNKKIPLLVKVRAPISVVVGEFPLRQFTVFVNVSMVVDNLAPNKKINILSSNTTYDYEF</sequence>
<evidence type="ECO:0000256" key="4">
    <source>
        <dbReference type="ARBA" id="ARBA00023136"/>
    </source>
</evidence>
<feature type="region of interest" description="Disordered" evidence="5">
    <location>
        <begin position="1"/>
        <end position="24"/>
    </location>
</feature>
<comment type="subcellular location">
    <subcellularLocation>
        <location evidence="1">Membrane</location>
        <topology evidence="1">Single-pass membrane protein</topology>
    </subcellularLocation>
</comment>
<dbReference type="GO" id="GO:0098542">
    <property type="term" value="P:defense response to other organism"/>
    <property type="evidence" value="ECO:0007669"/>
    <property type="project" value="InterPro"/>
</dbReference>
<evidence type="ECO:0000256" key="5">
    <source>
        <dbReference type="SAM" id="MobiDB-lite"/>
    </source>
</evidence>
<reference evidence="8" key="1">
    <citation type="submission" date="2019-12" db="EMBL/GenBank/DDBJ databases">
        <authorList>
            <person name="Scholes J."/>
        </authorList>
    </citation>
    <scope>NUCLEOTIDE SEQUENCE</scope>
</reference>
<keyword evidence="2 6" id="KW-0812">Transmembrane</keyword>
<evidence type="ECO:0000313" key="9">
    <source>
        <dbReference type="Proteomes" id="UP001153555"/>
    </source>
</evidence>
<evidence type="ECO:0000256" key="6">
    <source>
        <dbReference type="SAM" id="Phobius"/>
    </source>
</evidence>
<dbReference type="Pfam" id="PF03168">
    <property type="entry name" value="LEA_2"/>
    <property type="match status" value="1"/>
</dbReference>
<evidence type="ECO:0000256" key="3">
    <source>
        <dbReference type="ARBA" id="ARBA00022989"/>
    </source>
</evidence>
<feature type="domain" description="Late embryogenesis abundant protein LEA-2 subgroup" evidence="7">
    <location>
        <begin position="108"/>
        <end position="199"/>
    </location>
</feature>
<evidence type="ECO:0000256" key="1">
    <source>
        <dbReference type="ARBA" id="ARBA00004167"/>
    </source>
</evidence>
<evidence type="ECO:0000256" key="2">
    <source>
        <dbReference type="ARBA" id="ARBA00022692"/>
    </source>
</evidence>
<dbReference type="InterPro" id="IPR004864">
    <property type="entry name" value="LEA_2"/>
</dbReference>
<dbReference type="PANTHER" id="PTHR31234:SF72">
    <property type="entry name" value="NDR1_HIN1-LIKE PROTEIN 6"/>
    <property type="match status" value="1"/>
</dbReference>
<feature type="transmembrane region" description="Helical" evidence="6">
    <location>
        <begin position="47"/>
        <end position="73"/>
    </location>
</feature>
<evidence type="ECO:0000313" key="8">
    <source>
        <dbReference type="EMBL" id="CAA0816199.1"/>
    </source>
</evidence>
<comment type="caution">
    <text evidence="8">The sequence shown here is derived from an EMBL/GenBank/DDBJ whole genome shotgun (WGS) entry which is preliminary data.</text>
</comment>
<gene>
    <name evidence="8" type="ORF">SHERM_16067</name>
</gene>
<dbReference type="Proteomes" id="UP001153555">
    <property type="component" value="Unassembled WGS sequence"/>
</dbReference>
<dbReference type="GO" id="GO:0005886">
    <property type="term" value="C:plasma membrane"/>
    <property type="evidence" value="ECO:0007669"/>
    <property type="project" value="TreeGrafter"/>
</dbReference>
<dbReference type="InterPro" id="IPR044839">
    <property type="entry name" value="NDR1-like"/>
</dbReference>